<dbReference type="SMART" id="SM00382">
    <property type="entry name" value="AAA"/>
    <property type="match status" value="1"/>
</dbReference>
<organism evidence="8 9">
    <name type="scientific">Paraburkholderia steynii</name>
    <dbReference type="NCBI Taxonomy" id="1245441"/>
    <lineage>
        <taxon>Bacteria</taxon>
        <taxon>Pseudomonadati</taxon>
        <taxon>Pseudomonadota</taxon>
        <taxon>Betaproteobacteria</taxon>
        <taxon>Burkholderiales</taxon>
        <taxon>Burkholderiaceae</taxon>
        <taxon>Paraburkholderia</taxon>
    </lineage>
</organism>
<dbReference type="CDD" id="cd03220">
    <property type="entry name" value="ABC_KpsT_Wzt"/>
    <property type="match status" value="1"/>
</dbReference>
<dbReference type="InterPro" id="IPR003593">
    <property type="entry name" value="AAA+_ATPase"/>
</dbReference>
<dbReference type="EMBL" id="FNDI01000031">
    <property type="protein sequence ID" value="SDJ05676.1"/>
    <property type="molecule type" value="Genomic_DNA"/>
</dbReference>
<dbReference type="GO" id="GO:0140359">
    <property type="term" value="F:ABC-type transporter activity"/>
    <property type="evidence" value="ECO:0007669"/>
    <property type="project" value="InterPro"/>
</dbReference>
<dbReference type="Gene3D" id="2.70.50.60">
    <property type="entry name" value="abc- transporter (atp binding component) like domain"/>
    <property type="match status" value="1"/>
</dbReference>
<comment type="caution">
    <text evidence="8">The sequence shown here is derived from an EMBL/GenBank/DDBJ whole genome shotgun (WGS) entry which is preliminary data.</text>
</comment>
<dbReference type="Proteomes" id="UP000198900">
    <property type="component" value="Unassembled WGS sequence"/>
</dbReference>
<evidence type="ECO:0000256" key="1">
    <source>
        <dbReference type="ARBA" id="ARBA00005417"/>
    </source>
</evidence>
<accession>A0A7Z7FL25</accession>
<keyword evidence="6 8" id="KW-0067">ATP-binding</keyword>
<dbReference type="Pfam" id="PF00005">
    <property type="entry name" value="ABC_tran"/>
    <property type="match status" value="1"/>
</dbReference>
<proteinExistence type="inferred from homology"/>
<evidence type="ECO:0000256" key="2">
    <source>
        <dbReference type="ARBA" id="ARBA00022448"/>
    </source>
</evidence>
<evidence type="ECO:0000256" key="4">
    <source>
        <dbReference type="ARBA" id="ARBA00022519"/>
    </source>
</evidence>
<evidence type="ECO:0000256" key="5">
    <source>
        <dbReference type="ARBA" id="ARBA00022741"/>
    </source>
</evidence>
<dbReference type="CDD" id="cd10147">
    <property type="entry name" value="Wzt_C-like"/>
    <property type="match status" value="1"/>
</dbReference>
<keyword evidence="5" id="KW-0547">Nucleotide-binding</keyword>
<dbReference type="GO" id="GO:0005524">
    <property type="term" value="F:ATP binding"/>
    <property type="evidence" value="ECO:0007669"/>
    <property type="project" value="UniProtKB-KW"/>
</dbReference>
<evidence type="ECO:0000256" key="3">
    <source>
        <dbReference type="ARBA" id="ARBA00022475"/>
    </source>
</evidence>
<dbReference type="PANTHER" id="PTHR46743">
    <property type="entry name" value="TEICHOIC ACIDS EXPORT ATP-BINDING PROTEIN TAGH"/>
    <property type="match status" value="1"/>
</dbReference>
<dbReference type="InterPro" id="IPR003439">
    <property type="entry name" value="ABC_transporter-like_ATP-bd"/>
</dbReference>
<dbReference type="Gene3D" id="3.40.50.300">
    <property type="entry name" value="P-loop containing nucleotide triphosphate hydrolases"/>
    <property type="match status" value="1"/>
</dbReference>
<dbReference type="InterPro" id="IPR017871">
    <property type="entry name" value="ABC_transporter-like_CS"/>
</dbReference>
<dbReference type="RefSeq" id="WP_091788120.1">
    <property type="nucleotide sequence ID" value="NZ_FNDI01000031.1"/>
</dbReference>
<evidence type="ECO:0000259" key="7">
    <source>
        <dbReference type="PROSITE" id="PS50893"/>
    </source>
</evidence>
<dbReference type="PROSITE" id="PS50893">
    <property type="entry name" value="ABC_TRANSPORTER_2"/>
    <property type="match status" value="1"/>
</dbReference>
<gene>
    <name evidence="8" type="ORF">SAMN04487926_13184</name>
</gene>
<dbReference type="GO" id="GO:0016020">
    <property type="term" value="C:membrane"/>
    <property type="evidence" value="ECO:0007669"/>
    <property type="project" value="InterPro"/>
</dbReference>
<dbReference type="InterPro" id="IPR027417">
    <property type="entry name" value="P-loop_NTPase"/>
</dbReference>
<dbReference type="AlphaFoldDB" id="A0A7Z7FL25"/>
<dbReference type="SUPFAM" id="SSF52540">
    <property type="entry name" value="P-loop containing nucleoside triphosphate hydrolases"/>
    <property type="match status" value="1"/>
</dbReference>
<dbReference type="Pfam" id="PF14524">
    <property type="entry name" value="Wzt_C"/>
    <property type="match status" value="1"/>
</dbReference>
<dbReference type="InterPro" id="IPR029439">
    <property type="entry name" value="Wzt_C"/>
</dbReference>
<comment type="similarity">
    <text evidence="1">Belongs to the ABC transporter superfamily.</text>
</comment>
<dbReference type="PANTHER" id="PTHR46743:SF2">
    <property type="entry name" value="TEICHOIC ACIDS EXPORT ATP-BINDING PROTEIN TAGH"/>
    <property type="match status" value="1"/>
</dbReference>
<dbReference type="GO" id="GO:0016887">
    <property type="term" value="F:ATP hydrolysis activity"/>
    <property type="evidence" value="ECO:0007669"/>
    <property type="project" value="InterPro"/>
</dbReference>
<keyword evidence="2" id="KW-0813">Transport</keyword>
<keyword evidence="4" id="KW-0997">Cell inner membrane</keyword>
<feature type="domain" description="ABC transporter" evidence="7">
    <location>
        <begin position="45"/>
        <end position="264"/>
    </location>
</feature>
<sequence>MCSQVVIRASKIRKGFSSYETPAERLKQGFFGGASRILPWAAVRERARTIANECSKTFWALNGVDLEVTRGETVGIIGRNGSGKSTLLQIVCQTLNPTDGSIETSGRVAALLELGSGFDLEYTGRENIYLNAQLHGLTRAQADERLSDIISFADIGDFVDQPVKTYSSGMFVRLAFAVIAHVDADILVVDEALAVGDAFFNQKCLRFMDRFRERGTILFVSHDTSTVKKLCDRVVWIDKGVVMRSGDPGEVCEAYLEAYYDAAPTLSANQPPRTQQRQAARPVATDTYDNRRSIVNRSRFRNDIEVMRFDRVAASFGTGGARIGDVEFLNEEGSALGWVVGGQRVTLRVTAQLHETVGSTIVGFFVNDILGQPLFGENTFVNYQDRPVAGEEGDVVRAEFTFAMPILPVGDYSVNVAIADGTQQSHVQLHWIHDALALKVHASSTAHQLMAIPMLNIGISTAVAAH</sequence>
<dbReference type="InterPro" id="IPR015860">
    <property type="entry name" value="ABC_transpr_TagH-like"/>
</dbReference>
<dbReference type="PROSITE" id="PS00211">
    <property type="entry name" value="ABC_TRANSPORTER_1"/>
    <property type="match status" value="1"/>
</dbReference>
<dbReference type="InterPro" id="IPR050683">
    <property type="entry name" value="Bact_Polysacc_Export_ATP-bd"/>
</dbReference>
<evidence type="ECO:0000256" key="6">
    <source>
        <dbReference type="ARBA" id="ARBA00022840"/>
    </source>
</evidence>
<keyword evidence="4" id="KW-0472">Membrane</keyword>
<keyword evidence="3" id="KW-1003">Cell membrane</keyword>
<reference evidence="8" key="1">
    <citation type="submission" date="2016-10" db="EMBL/GenBank/DDBJ databases">
        <authorList>
            <person name="Varghese N."/>
            <person name="Submissions S."/>
        </authorList>
    </citation>
    <scope>NUCLEOTIDE SEQUENCE [LARGE SCALE GENOMIC DNA]</scope>
    <source>
        <strain evidence="8">YR281</strain>
    </source>
</reference>
<keyword evidence="9" id="KW-1185">Reference proteome</keyword>
<name>A0A7Z7FL25_9BURK</name>
<evidence type="ECO:0000313" key="8">
    <source>
        <dbReference type="EMBL" id="SDJ05676.1"/>
    </source>
</evidence>
<evidence type="ECO:0000313" key="9">
    <source>
        <dbReference type="Proteomes" id="UP000198900"/>
    </source>
</evidence>
<protein>
    <submittedName>
        <fullName evidence="8">Lipopolysaccharide transport system ATP-binding protein</fullName>
    </submittedName>
</protein>